<dbReference type="PANTHER" id="PTHR13350">
    <property type="entry name" value="INTEGRATOR COMPLEX SUBUNIT 8"/>
    <property type="match status" value="1"/>
</dbReference>
<dbReference type="GO" id="GO:0032039">
    <property type="term" value="C:integrator complex"/>
    <property type="evidence" value="ECO:0007669"/>
    <property type="project" value="TreeGrafter"/>
</dbReference>
<dbReference type="InterPro" id="IPR038751">
    <property type="entry name" value="INTS8"/>
</dbReference>
<dbReference type="GO" id="GO:0034472">
    <property type="term" value="P:snRNA 3'-end processing"/>
    <property type="evidence" value="ECO:0007669"/>
    <property type="project" value="InterPro"/>
</dbReference>
<feature type="region of interest" description="Disordered" evidence="6">
    <location>
        <begin position="215"/>
        <end position="253"/>
    </location>
</feature>
<organism evidence="8 9">
    <name type="scientific">Patiria miniata</name>
    <name type="common">Bat star</name>
    <name type="synonym">Asterina miniata</name>
    <dbReference type="NCBI Taxonomy" id="46514"/>
    <lineage>
        <taxon>Eukaryota</taxon>
        <taxon>Metazoa</taxon>
        <taxon>Echinodermata</taxon>
        <taxon>Eleutherozoa</taxon>
        <taxon>Asterozoa</taxon>
        <taxon>Asteroidea</taxon>
        <taxon>Valvatacea</taxon>
        <taxon>Valvatida</taxon>
        <taxon>Asterinidae</taxon>
        <taxon>Patiria</taxon>
    </lineage>
</organism>
<sequence>MSNMAMDQQQITARPRTPVPTLWFEFLLDASLLPKHLAQENPEPTATQLLVQFVDQSIKTQGEEESEQQKRKATSLKSLALQVAAHLNWNITRLQKDMPLFMVHKVLKDFVESVSPPNLNIQPGTDVCSLSDSVLVALAVYNRWCIRTLLDSAHSRPAKSAVAILPNGSNLNVAGINDMVIKTVKDTLQESVSFLERCLPINRDISVPAMQTFQEAPPPKVQEAPPTDTPPTNGNAATTSPPTNQEAASQSKDPLPVLTKEQFLCLLCYDLGSFYFHQRILPRAVEMFSRVALLLPSLSGSVFSDIDASALQGYLAACGGGQREWPSLQEIPQGHLLQQIERSRQMGMKGTIELLEEDNRRLETPMSYRDHLLNLVLSSQPSVDSQTAFQVVALHVIRRFKEGLTLVPQHLSILRRATDKNLEALGMFIKREFQQQKERNKTNIKTLLRGLCTDDRVSKFLGKSLQDTLTDDELLALCQRATTEEIVAMEIGSSSQTDNMALQLGNLEQRLLLTNSHSELESILTQLHRLGPGKRYSNICSKWQIEKSYAFILDGMGNKKTQDMLFLLLVKAQHCTEIKNYAAAKSLLETAHALVRDTSFKLQKALLHEILYIELLSGEAGTRQVEPGKPTVPQRIQSCLASAKSERDITPRDKILDQCIIHLLNSGNWVDAMGADFIGTSYSILGKVIATACHDLSMRKDATKSSACLWNATLQIFSSSNKQVKRSSSGKPAGTVQRESMLAIMLRSDFLQFLKQLRFSLCLTVMLSCIVKLHNILKDDSMNELSHEHAQLWPTTITNVSSINIDSVAMVMGQLISHVIAINPGQSSWLRTQADYHYANSQYASALQFYLQSASILTGLFEVPVPRDVWPDLVYRRLIKCCNHLQCYTQVALLCQLLQPVDYTTAFKALQEKSCYDAGDALYDCIWDVTLLEYLIYLHNKRNEQEKKQKAIQALSAAELNTSNPENILSAAAQKRACKFLRAMAKQYL</sequence>
<name>A0A914B2A1_PATMI</name>
<comment type="subcellular location">
    <subcellularLocation>
        <location evidence="2">Chromosome</location>
    </subcellularLocation>
    <subcellularLocation>
        <location evidence="1">Nucleus</location>
    </subcellularLocation>
</comment>
<dbReference type="RefSeq" id="XP_038069919.1">
    <property type="nucleotide sequence ID" value="XM_038213991.1"/>
</dbReference>
<evidence type="ECO:0000256" key="4">
    <source>
        <dbReference type="ARBA" id="ARBA00022454"/>
    </source>
</evidence>
<dbReference type="Pfam" id="PF25756">
    <property type="entry name" value="TPR_INTS8"/>
    <property type="match status" value="1"/>
</dbReference>
<dbReference type="GO" id="GO:0005694">
    <property type="term" value="C:chromosome"/>
    <property type="evidence" value="ECO:0007669"/>
    <property type="project" value="UniProtKB-SubCell"/>
</dbReference>
<feature type="compositionally biased region" description="Polar residues" evidence="6">
    <location>
        <begin position="230"/>
        <end position="252"/>
    </location>
</feature>
<dbReference type="OrthoDB" id="64340at2759"/>
<feature type="domain" description="INTS8 TPR repeats" evidence="7">
    <location>
        <begin position="502"/>
        <end position="988"/>
    </location>
</feature>
<protein>
    <recommendedName>
        <fullName evidence="7">INTS8 TPR repeats domain-containing protein</fullName>
    </recommendedName>
</protein>
<dbReference type="AlphaFoldDB" id="A0A914B2A1"/>
<evidence type="ECO:0000256" key="6">
    <source>
        <dbReference type="SAM" id="MobiDB-lite"/>
    </source>
</evidence>
<reference evidence="8" key="1">
    <citation type="submission" date="2022-11" db="UniProtKB">
        <authorList>
            <consortium name="EnsemblMetazoa"/>
        </authorList>
    </citation>
    <scope>IDENTIFICATION</scope>
</reference>
<dbReference type="Proteomes" id="UP000887568">
    <property type="component" value="Unplaced"/>
</dbReference>
<dbReference type="OMA" id="ASLSDWM"/>
<keyword evidence="4" id="KW-0158">Chromosome</keyword>
<dbReference type="PANTHER" id="PTHR13350:SF1">
    <property type="entry name" value="INTEGRATOR COMPLEX SUBUNIT 8"/>
    <property type="match status" value="1"/>
</dbReference>
<keyword evidence="9" id="KW-1185">Reference proteome</keyword>
<dbReference type="EnsemblMetazoa" id="XM_038213991.1">
    <property type="protein sequence ID" value="XP_038069919.1"/>
    <property type="gene ID" value="LOC119739160"/>
</dbReference>
<evidence type="ECO:0000256" key="2">
    <source>
        <dbReference type="ARBA" id="ARBA00004286"/>
    </source>
</evidence>
<evidence type="ECO:0000256" key="5">
    <source>
        <dbReference type="ARBA" id="ARBA00023242"/>
    </source>
</evidence>
<dbReference type="InterPro" id="IPR057980">
    <property type="entry name" value="TPR_INTS8"/>
</dbReference>
<dbReference type="GeneID" id="119739160"/>
<evidence type="ECO:0000259" key="7">
    <source>
        <dbReference type="Pfam" id="PF25756"/>
    </source>
</evidence>
<comment type="similarity">
    <text evidence="3">Belongs to the Integrator subunit 8 family.</text>
</comment>
<dbReference type="CTD" id="55656"/>
<evidence type="ECO:0000256" key="1">
    <source>
        <dbReference type="ARBA" id="ARBA00004123"/>
    </source>
</evidence>
<proteinExistence type="inferred from homology"/>
<evidence type="ECO:0000313" key="9">
    <source>
        <dbReference type="Proteomes" id="UP000887568"/>
    </source>
</evidence>
<accession>A0A914B2A1</accession>
<evidence type="ECO:0000313" key="8">
    <source>
        <dbReference type="EnsemblMetazoa" id="XP_038069919.1"/>
    </source>
</evidence>
<evidence type="ECO:0000256" key="3">
    <source>
        <dbReference type="ARBA" id="ARBA00007147"/>
    </source>
</evidence>
<keyword evidence="5" id="KW-0539">Nucleus</keyword>